<comment type="similarity">
    <text evidence="1">Belongs to the ATP-dependent AMP-binding enzyme family.</text>
</comment>
<evidence type="ECO:0000256" key="1">
    <source>
        <dbReference type="ARBA" id="ARBA00006432"/>
    </source>
</evidence>
<dbReference type="Pfam" id="PF13193">
    <property type="entry name" value="AMP-binding_C"/>
    <property type="match status" value="1"/>
</dbReference>
<evidence type="ECO:0000259" key="4">
    <source>
        <dbReference type="Pfam" id="PF13193"/>
    </source>
</evidence>
<organism evidence="5 6">
    <name type="scientific">Pigmentiphaga daeguensis</name>
    <dbReference type="NCBI Taxonomy" id="414049"/>
    <lineage>
        <taxon>Bacteria</taxon>
        <taxon>Pseudomonadati</taxon>
        <taxon>Pseudomonadota</taxon>
        <taxon>Betaproteobacteria</taxon>
        <taxon>Burkholderiales</taxon>
        <taxon>Alcaligenaceae</taxon>
        <taxon>Pigmentiphaga</taxon>
    </lineage>
</organism>
<evidence type="ECO:0000259" key="3">
    <source>
        <dbReference type="Pfam" id="PF00501"/>
    </source>
</evidence>
<dbReference type="Proteomes" id="UP001501706">
    <property type="component" value="Unassembled WGS sequence"/>
</dbReference>
<reference evidence="5 6" key="1">
    <citation type="journal article" date="2019" name="Int. J. Syst. Evol. Microbiol.">
        <title>The Global Catalogue of Microorganisms (GCM) 10K type strain sequencing project: providing services to taxonomists for standard genome sequencing and annotation.</title>
        <authorList>
            <consortium name="The Broad Institute Genomics Platform"/>
            <consortium name="The Broad Institute Genome Sequencing Center for Infectious Disease"/>
            <person name="Wu L."/>
            <person name="Ma J."/>
        </authorList>
    </citation>
    <scope>NUCLEOTIDE SEQUENCE [LARGE SCALE GENOMIC DNA]</scope>
    <source>
        <strain evidence="5 6">JCM 14330</strain>
    </source>
</reference>
<protein>
    <submittedName>
        <fullName evidence="5">Acyl-CoA synthetase</fullName>
    </submittedName>
</protein>
<dbReference type="InterPro" id="IPR045851">
    <property type="entry name" value="AMP-bd_C_sf"/>
</dbReference>
<dbReference type="SUPFAM" id="SSF56801">
    <property type="entry name" value="Acetyl-CoA synthetase-like"/>
    <property type="match status" value="1"/>
</dbReference>
<proteinExistence type="inferred from homology"/>
<dbReference type="PANTHER" id="PTHR43201">
    <property type="entry name" value="ACYL-COA SYNTHETASE"/>
    <property type="match status" value="1"/>
</dbReference>
<accession>A0ABN1B6G7</accession>
<name>A0ABN1B6G7_9BURK</name>
<sequence>MKTPAIRCLEDIRAIESQPYAAFMPHYSVHEALEHAAATHAQRRALTFIESADPAVPAGSWTYAELLARVRRAARAFRRLAGDTQPRVAFLLPAIPAAYVTLWGAEAAGIACPVNYLLGEEHIADLLQHARVNVLVALGPHPELDIWSKVAGVRRRCPGLAHVVSVGRAQGAPDLDELLAGEERGPLDESYRRGPDDIAALFHTGGTTGRPKLARHTHRNQLHAAWGAACMYGASEADVTLNGFPLFHVAGSLVYGLSSLLAGGEVVLPTLLGMRNTAFVRRYWQFVQRERATLLAAVPTVMASLLDVPIGEADLSRVRCLLTGGSPLPTELADAFEQRTGVGVRNILGMTECAGVIAIEPVGMPRTAGAVGLPLPFTEVGIDPDGASPDGREGILRVRGPNVGPGYTDARNDAGVFGEDGWLVTGDVGHIDEAGRVFVTGRAKDLIIRSSHNIDPVVIEDALLGHPEVQMAAAVGAPDEYAGEIPVAYVALRQGSRLTAADLADFVRDRIPERPAVPKAIFVVDALPMTAIGKLYKPELRARAVRWTLQERLARGGLAARVTVDVSAQAKGCVAHFRADGDDAARVRALMAPFALAYRIDGPGAGEEGA</sequence>
<feature type="domain" description="AMP-binding enzyme C-terminal" evidence="4">
    <location>
        <begin position="459"/>
        <end position="534"/>
    </location>
</feature>
<dbReference type="InterPro" id="IPR000873">
    <property type="entry name" value="AMP-dep_synth/lig_dom"/>
</dbReference>
<keyword evidence="2" id="KW-0436">Ligase</keyword>
<dbReference type="Pfam" id="PF00501">
    <property type="entry name" value="AMP-binding"/>
    <property type="match status" value="1"/>
</dbReference>
<evidence type="ECO:0000313" key="5">
    <source>
        <dbReference type="EMBL" id="GAA0491147.1"/>
    </source>
</evidence>
<dbReference type="InterPro" id="IPR020845">
    <property type="entry name" value="AMP-binding_CS"/>
</dbReference>
<feature type="domain" description="AMP-dependent synthetase/ligase" evidence="3">
    <location>
        <begin position="33"/>
        <end position="407"/>
    </location>
</feature>
<keyword evidence="6" id="KW-1185">Reference proteome</keyword>
<dbReference type="InterPro" id="IPR042099">
    <property type="entry name" value="ANL_N_sf"/>
</dbReference>
<dbReference type="RefSeq" id="WP_132978832.1">
    <property type="nucleotide sequence ID" value="NZ_BAAAEN010000001.1"/>
</dbReference>
<dbReference type="Gene3D" id="3.40.50.12780">
    <property type="entry name" value="N-terminal domain of ligase-like"/>
    <property type="match status" value="1"/>
</dbReference>
<evidence type="ECO:0000313" key="6">
    <source>
        <dbReference type="Proteomes" id="UP001501706"/>
    </source>
</evidence>
<dbReference type="EMBL" id="BAAAEN010000001">
    <property type="protein sequence ID" value="GAA0491147.1"/>
    <property type="molecule type" value="Genomic_DNA"/>
</dbReference>
<dbReference type="PANTHER" id="PTHR43201:SF5">
    <property type="entry name" value="MEDIUM-CHAIN ACYL-COA LIGASE ACSF2, MITOCHONDRIAL"/>
    <property type="match status" value="1"/>
</dbReference>
<dbReference type="InterPro" id="IPR025110">
    <property type="entry name" value="AMP-bd_C"/>
</dbReference>
<evidence type="ECO:0000256" key="2">
    <source>
        <dbReference type="ARBA" id="ARBA00022598"/>
    </source>
</evidence>
<dbReference type="PROSITE" id="PS00455">
    <property type="entry name" value="AMP_BINDING"/>
    <property type="match status" value="1"/>
</dbReference>
<dbReference type="Gene3D" id="3.30.300.30">
    <property type="match status" value="1"/>
</dbReference>
<gene>
    <name evidence="5" type="ORF">GCM10009097_03420</name>
</gene>
<comment type="caution">
    <text evidence="5">The sequence shown here is derived from an EMBL/GenBank/DDBJ whole genome shotgun (WGS) entry which is preliminary data.</text>
</comment>